<reference evidence="2 3" key="1">
    <citation type="submission" date="2019-08" db="EMBL/GenBank/DDBJ databases">
        <title>Bradyrhizobium hipponensis sp. nov., a rhizobium isolated from a Lupinus angustifolius root nodule in Tunisia.</title>
        <authorList>
            <person name="Off K."/>
            <person name="Rejili M."/>
            <person name="Mars M."/>
            <person name="Brachmann A."/>
            <person name="Marin M."/>
        </authorList>
    </citation>
    <scope>NUCLEOTIDE SEQUENCE [LARGE SCALE GENOMIC DNA]</scope>
    <source>
        <strain evidence="3">aSej3</strain>
    </source>
</reference>
<feature type="domain" description="DUF3616" evidence="1">
    <location>
        <begin position="111"/>
        <end position="350"/>
    </location>
</feature>
<dbReference type="EMBL" id="VSTH01000184">
    <property type="protein sequence ID" value="TYO61378.1"/>
    <property type="molecule type" value="Genomic_DNA"/>
</dbReference>
<dbReference type="RefSeq" id="WP_148745105.1">
    <property type="nucleotide sequence ID" value="NZ_VSTH01000184.1"/>
</dbReference>
<evidence type="ECO:0000259" key="1">
    <source>
        <dbReference type="Pfam" id="PF12275"/>
    </source>
</evidence>
<protein>
    <submittedName>
        <fullName evidence="2">DUF3616 domain-containing protein</fullName>
    </submittedName>
</protein>
<evidence type="ECO:0000313" key="2">
    <source>
        <dbReference type="EMBL" id="TYO61378.1"/>
    </source>
</evidence>
<comment type="caution">
    <text evidence="2">The sequence shown here is derived from an EMBL/GenBank/DDBJ whole genome shotgun (WGS) entry which is preliminary data.</text>
</comment>
<dbReference type="Proteomes" id="UP000324797">
    <property type="component" value="Unassembled WGS sequence"/>
</dbReference>
<gene>
    <name evidence="2" type="ORF">FXV83_38345</name>
</gene>
<evidence type="ECO:0000313" key="3">
    <source>
        <dbReference type="Proteomes" id="UP000324797"/>
    </source>
</evidence>
<proteinExistence type="predicted"/>
<accession>A0A5S4YBH9</accession>
<name>A0A5S4YBH9_9BRAD</name>
<dbReference type="AlphaFoldDB" id="A0A5S4YBH9"/>
<sequence length="363" mass="38977">MRKNYNYRFVTAREAEMPGTLRATARSVRDILLACAAILAFAAGSAASAGDDTAWPVHGNLLGKKGKNSKDVSGIACARPQGFPRSCVVIDDNVQQAQFVTVKDGKIITGDVIPLIYNKFKRKALELDGEGIAYADEFYYVIGSHGHPRDSHHKLDPKEDEEEIAARIAASSQIVRFRVTNGHAALPAERTGKLKEVIAREPALAPFLDRRLENNGLTIEGIAIRRGSILVGFRGPSLSDGRAAVLSVPVDSVFGGASLDARLRRLPLGEGRGVRDLATYGDGVLVLAGPTANGPGPYAIYWWDGETEDVRLLKELADIVGKKGKRKAEALLPLDEGASGLRVLILFDGEKKGAPVPVTIPQP</sequence>
<organism evidence="2 3">
    <name type="scientific">Bradyrhizobium hipponense</name>
    <dbReference type="NCBI Taxonomy" id="2605638"/>
    <lineage>
        <taxon>Bacteria</taxon>
        <taxon>Pseudomonadati</taxon>
        <taxon>Pseudomonadota</taxon>
        <taxon>Alphaproteobacteria</taxon>
        <taxon>Hyphomicrobiales</taxon>
        <taxon>Nitrobacteraceae</taxon>
        <taxon>Bradyrhizobium</taxon>
    </lineage>
</organism>
<dbReference type="Pfam" id="PF12275">
    <property type="entry name" value="DUF3616"/>
    <property type="match status" value="1"/>
</dbReference>
<keyword evidence="3" id="KW-1185">Reference proteome</keyword>
<dbReference type="InterPro" id="IPR022060">
    <property type="entry name" value="DUF3616"/>
</dbReference>